<comment type="caution">
    <text evidence="2">The sequence shown here is derived from an EMBL/GenBank/DDBJ whole genome shotgun (WGS) entry which is preliminary data.</text>
</comment>
<feature type="transmembrane region" description="Helical" evidence="1">
    <location>
        <begin position="60"/>
        <end position="82"/>
    </location>
</feature>
<sequence>MARETASPSREEIEKRIQKIGKYSRAVRTGLVIILSAFLLAVSVVLPANLDSPSQAIEAILMPLTFVGLGTILYGIGMHLHLMHLNLVRQLQPEPADDQPSAPEPDD</sequence>
<reference evidence="2 3" key="1">
    <citation type="submission" date="2017-09" db="EMBL/GenBank/DDBJ databases">
        <title>Genome sequences of Natrinema ejinorence JCM 13890T.</title>
        <authorList>
            <person name="Roh S.W."/>
            <person name="Kim Y.B."/>
            <person name="Kim J.Y."/>
        </authorList>
    </citation>
    <scope>NUCLEOTIDE SEQUENCE [LARGE SCALE GENOMIC DNA]</scope>
    <source>
        <strain evidence="2 3">JCM 13890</strain>
    </source>
</reference>
<gene>
    <name evidence="2" type="ORF">CP557_02440</name>
</gene>
<evidence type="ECO:0008006" key="4">
    <source>
        <dbReference type="Google" id="ProtNLM"/>
    </source>
</evidence>
<proteinExistence type="predicted"/>
<keyword evidence="1" id="KW-1133">Transmembrane helix</keyword>
<keyword evidence="3" id="KW-1185">Reference proteome</keyword>
<evidence type="ECO:0000256" key="1">
    <source>
        <dbReference type="SAM" id="Phobius"/>
    </source>
</evidence>
<dbReference type="EMBL" id="NXNI01000001">
    <property type="protein sequence ID" value="PCR89491.1"/>
    <property type="molecule type" value="Genomic_DNA"/>
</dbReference>
<dbReference type="Proteomes" id="UP000219689">
    <property type="component" value="Unassembled WGS sequence"/>
</dbReference>
<name>A0A2A5QRM1_9EURY</name>
<feature type="transmembrane region" description="Helical" evidence="1">
    <location>
        <begin position="26"/>
        <end position="48"/>
    </location>
</feature>
<evidence type="ECO:0000313" key="2">
    <source>
        <dbReference type="EMBL" id="PCR89491.1"/>
    </source>
</evidence>
<keyword evidence="1" id="KW-0472">Membrane</keyword>
<accession>A0A2A5QRM1</accession>
<protein>
    <recommendedName>
        <fullName evidence="4">DUF485 domain-containing protein</fullName>
    </recommendedName>
</protein>
<dbReference type="AlphaFoldDB" id="A0A2A5QRM1"/>
<keyword evidence="1" id="KW-0812">Transmembrane</keyword>
<evidence type="ECO:0000313" key="3">
    <source>
        <dbReference type="Proteomes" id="UP000219689"/>
    </source>
</evidence>
<organism evidence="2 3">
    <name type="scientific">Natrinema ejinorense</name>
    <dbReference type="NCBI Taxonomy" id="373386"/>
    <lineage>
        <taxon>Archaea</taxon>
        <taxon>Methanobacteriati</taxon>
        <taxon>Methanobacteriota</taxon>
        <taxon>Stenosarchaea group</taxon>
        <taxon>Halobacteria</taxon>
        <taxon>Halobacteriales</taxon>
        <taxon>Natrialbaceae</taxon>
        <taxon>Natrinema</taxon>
    </lineage>
</organism>